<dbReference type="Proteomes" id="UP000275401">
    <property type="component" value="Unassembled WGS sequence"/>
</dbReference>
<dbReference type="AlphaFoldDB" id="A0A3M8VM65"/>
<evidence type="ECO:0000313" key="9">
    <source>
        <dbReference type="Proteomes" id="UP000275401"/>
    </source>
</evidence>
<sequence>MTLAVAAVYYAGAQLGLLQELVRGQVTPLWPPTGIALACLLLLGPRSWPGITLGALAVNAPIGPAPLAVLAIVAGNTLAPLCAYLLLRRAGFRTELNRLRDALALVFLGALAGMLISSTLGTAVLVLADALPASAFWPAWSVWWTGDAMGVLVVTPLLLAARRARLPRGVSPYRRLEAAALLLGTAGVMLVATRSAASLLFLVFPFLIWAALRFQLPGAAPCSLIVTVLAIQATAEGVGPFAGHSLLARMVTLQAFNGSTTLTALLLAAIIAERDHTRRQIEQVCVQLAETVARLTPDEPEPGR</sequence>
<evidence type="ECO:0000256" key="4">
    <source>
        <dbReference type="ARBA" id="ARBA00022989"/>
    </source>
</evidence>
<evidence type="ECO:0000256" key="3">
    <source>
        <dbReference type="ARBA" id="ARBA00022692"/>
    </source>
</evidence>
<feature type="transmembrane region" description="Helical" evidence="6">
    <location>
        <begin position="251"/>
        <end position="272"/>
    </location>
</feature>
<proteinExistence type="predicted"/>
<feature type="transmembrane region" description="Helical" evidence="6">
    <location>
        <begin position="99"/>
        <end position="128"/>
    </location>
</feature>
<comment type="caution">
    <text evidence="8">The sequence shown here is derived from an EMBL/GenBank/DDBJ whole genome shotgun (WGS) entry which is preliminary data.</text>
</comment>
<dbReference type="Pfam" id="PF05231">
    <property type="entry name" value="MASE1"/>
    <property type="match status" value="1"/>
</dbReference>
<reference evidence="8 9" key="1">
    <citation type="submission" date="2018-11" db="EMBL/GenBank/DDBJ databases">
        <title>The Potential of Streptomyces as Biocontrol Agents against the Tomato grey mould, Botrytis cinerea (Gray mold) Frontiers in Microbiology.</title>
        <authorList>
            <person name="Li D."/>
        </authorList>
    </citation>
    <scope>NUCLEOTIDE SEQUENCE [LARGE SCALE GENOMIC DNA]</scope>
    <source>
        <strain evidence="8 9">NEAU-LD23</strain>
    </source>
</reference>
<keyword evidence="2" id="KW-1003">Cell membrane</keyword>
<protein>
    <recommendedName>
        <fullName evidence="7">MASE1 domain-containing protein</fullName>
    </recommendedName>
</protein>
<keyword evidence="9" id="KW-1185">Reference proteome</keyword>
<evidence type="ECO:0000256" key="1">
    <source>
        <dbReference type="ARBA" id="ARBA00004651"/>
    </source>
</evidence>
<keyword evidence="3 6" id="KW-0812">Transmembrane</keyword>
<dbReference type="InterPro" id="IPR007895">
    <property type="entry name" value="MASE1"/>
</dbReference>
<comment type="subcellular location">
    <subcellularLocation>
        <location evidence="1">Cell membrane</location>
        <topology evidence="1">Multi-pass membrane protein</topology>
    </subcellularLocation>
</comment>
<organism evidence="8 9">
    <name type="scientific">Streptomyces botrytidirepellens</name>
    <dbReference type="NCBI Taxonomy" id="2486417"/>
    <lineage>
        <taxon>Bacteria</taxon>
        <taxon>Bacillati</taxon>
        <taxon>Actinomycetota</taxon>
        <taxon>Actinomycetes</taxon>
        <taxon>Kitasatosporales</taxon>
        <taxon>Streptomycetaceae</taxon>
        <taxon>Streptomyces</taxon>
    </lineage>
</organism>
<gene>
    <name evidence="8" type="ORF">EEJ42_28005</name>
</gene>
<feature type="transmembrane region" description="Helical" evidence="6">
    <location>
        <begin position="181"/>
        <end position="208"/>
    </location>
</feature>
<dbReference type="RefSeq" id="WP_123104248.1">
    <property type="nucleotide sequence ID" value="NZ_RIBZ01000320.1"/>
</dbReference>
<evidence type="ECO:0000259" key="7">
    <source>
        <dbReference type="Pfam" id="PF05231"/>
    </source>
</evidence>
<name>A0A3M8VM65_9ACTN</name>
<accession>A0A3M8VM65</accession>
<dbReference type="GO" id="GO:0005886">
    <property type="term" value="C:plasma membrane"/>
    <property type="evidence" value="ECO:0007669"/>
    <property type="project" value="UniProtKB-SubCell"/>
</dbReference>
<keyword evidence="4 6" id="KW-1133">Transmembrane helix</keyword>
<feature type="transmembrane region" description="Helical" evidence="6">
    <location>
        <begin position="68"/>
        <end position="87"/>
    </location>
</feature>
<evidence type="ECO:0000256" key="5">
    <source>
        <dbReference type="ARBA" id="ARBA00023136"/>
    </source>
</evidence>
<evidence type="ECO:0000313" key="8">
    <source>
        <dbReference type="EMBL" id="RNG18097.1"/>
    </source>
</evidence>
<evidence type="ECO:0000256" key="6">
    <source>
        <dbReference type="SAM" id="Phobius"/>
    </source>
</evidence>
<dbReference type="EMBL" id="RIBZ01000320">
    <property type="protein sequence ID" value="RNG18097.1"/>
    <property type="molecule type" value="Genomic_DNA"/>
</dbReference>
<evidence type="ECO:0000256" key="2">
    <source>
        <dbReference type="ARBA" id="ARBA00022475"/>
    </source>
</evidence>
<feature type="transmembrane region" description="Helical" evidence="6">
    <location>
        <begin position="140"/>
        <end position="160"/>
    </location>
</feature>
<keyword evidence="5 6" id="KW-0472">Membrane</keyword>
<feature type="domain" description="MASE1" evidence="7">
    <location>
        <begin position="2"/>
        <end position="274"/>
    </location>
</feature>